<sequence>MDANWADFFNGVPSRKDNESTITTAALVVTSPNYLYNKTMNQKRQNNDDVSNTTRTQPSHLPSPSPELSNARAMIQGHAYHHQPVRINSNKMATATPPQLPSPSPELAHVQARARGHIFQQQQPLVSRNNNNIAIKTTVSTPTYTPSLSTSSPELTVILPWMDNEDDILDSLLDTYTTEPLSKRDARTSSSSSGVTFGYGFSSAARYSLELEIGTSQLSSTLGLGTSETDFGRSAGVVDPFARYGHSESNSSMGHGSNNSRQQSKGDQDTACLTNEELVRILLTPDPELINAVRTMRKTTSTEPCATSLPCQPRSVTVSETVKDSTVGQDKTTMQGKSMSLRFSTVLSRRDSAASISVPTIASRRSIRFDPTPPCINVLDRHRVKGPPFRPGDEKMDVALQRARREYLADNEFRQQHDIEKRTSLNAQLHAVFPVLAQDEQQSSKQHANKKRAIRTGNIDEYTTEQPAAKRTCALRRASSASSSSSSLPAISTFGVLSQGMSSSSEHTIKHQGAMEDSTMENATLHFSTINHATNERNNNNTINHHTDFLSMNNYTTNSKTTETISGDVPPKHPEFDDMVTDNETVRTLRKARWELNYPMVDAVMWQEDTVGSNL</sequence>
<proteinExistence type="predicted"/>
<reference evidence="2 3" key="1">
    <citation type="journal article" date="2020" name="Fungal Divers.">
        <title>Resolving the Mortierellaceae phylogeny through synthesis of multi-gene phylogenetics and phylogenomics.</title>
        <authorList>
            <person name="Vandepol N."/>
            <person name="Liber J."/>
            <person name="Desiro A."/>
            <person name="Na H."/>
            <person name="Kennedy M."/>
            <person name="Barry K."/>
            <person name="Grigoriev I.V."/>
            <person name="Miller A.N."/>
            <person name="O'Donnell K."/>
            <person name="Stajich J.E."/>
            <person name="Bonito G."/>
        </authorList>
    </citation>
    <scope>NUCLEOTIDE SEQUENCE [LARGE SCALE GENOMIC DNA]</scope>
    <source>
        <strain evidence="2 3">AD045</strain>
    </source>
</reference>
<feature type="region of interest" description="Disordered" evidence="1">
    <location>
        <begin position="41"/>
        <end position="69"/>
    </location>
</feature>
<evidence type="ECO:0000256" key="1">
    <source>
        <dbReference type="SAM" id="MobiDB-lite"/>
    </source>
</evidence>
<accession>A0ABQ7JQH1</accession>
<gene>
    <name evidence="2" type="ORF">BGZ96_012536</name>
</gene>
<feature type="compositionally biased region" description="Polar residues" evidence="1">
    <location>
        <begin position="41"/>
        <end position="57"/>
    </location>
</feature>
<comment type="caution">
    <text evidence="2">The sequence shown here is derived from an EMBL/GenBank/DDBJ whole genome shotgun (WGS) entry which is preliminary data.</text>
</comment>
<dbReference type="Proteomes" id="UP001194696">
    <property type="component" value="Unassembled WGS sequence"/>
</dbReference>
<organism evidence="2 3">
    <name type="scientific">Linnemannia gamsii</name>
    <dbReference type="NCBI Taxonomy" id="64522"/>
    <lineage>
        <taxon>Eukaryota</taxon>
        <taxon>Fungi</taxon>
        <taxon>Fungi incertae sedis</taxon>
        <taxon>Mucoromycota</taxon>
        <taxon>Mortierellomycotina</taxon>
        <taxon>Mortierellomycetes</taxon>
        <taxon>Mortierellales</taxon>
        <taxon>Mortierellaceae</taxon>
        <taxon>Linnemannia</taxon>
    </lineage>
</organism>
<feature type="compositionally biased region" description="Low complexity" evidence="1">
    <location>
        <begin position="247"/>
        <end position="260"/>
    </location>
</feature>
<name>A0ABQ7JQH1_9FUNG</name>
<evidence type="ECO:0000313" key="3">
    <source>
        <dbReference type="Proteomes" id="UP001194696"/>
    </source>
</evidence>
<evidence type="ECO:0000313" key="2">
    <source>
        <dbReference type="EMBL" id="KAG0283094.1"/>
    </source>
</evidence>
<feature type="region of interest" description="Disordered" evidence="1">
    <location>
        <begin position="242"/>
        <end position="269"/>
    </location>
</feature>
<protein>
    <submittedName>
        <fullName evidence="2">Uncharacterized protein</fullName>
    </submittedName>
</protein>
<feature type="compositionally biased region" description="Low complexity" evidence="1">
    <location>
        <begin position="58"/>
        <end position="69"/>
    </location>
</feature>
<dbReference type="EMBL" id="JAAAIM010000954">
    <property type="protein sequence ID" value="KAG0283094.1"/>
    <property type="molecule type" value="Genomic_DNA"/>
</dbReference>
<keyword evidence="3" id="KW-1185">Reference proteome</keyword>